<comment type="cofactor">
    <cofactor evidence="2">
        <name>Mg(2+)</name>
        <dbReference type="ChEBI" id="CHEBI:18420"/>
    </cofactor>
</comment>
<evidence type="ECO:0000313" key="9">
    <source>
        <dbReference type="Proteomes" id="UP000243650"/>
    </source>
</evidence>
<gene>
    <name evidence="8" type="ORF">C6I21_11370</name>
</gene>
<keyword evidence="3" id="KW-0479">Metal-binding</keyword>
<accession>A0A2P6MFM0</accession>
<dbReference type="GO" id="GO:0010945">
    <property type="term" value="F:coenzyme A diphosphatase activity"/>
    <property type="evidence" value="ECO:0007669"/>
    <property type="project" value="InterPro"/>
</dbReference>
<dbReference type="OrthoDB" id="9802805at2"/>
<sequence length="210" mass="23729">MQKLPESIYAHFERRQADIMNAANYHRFAIFVPVVHLEEGLHFLFEVRSPHVPQPGDVCFPGGRVDQTDRSMADAAVRELVEETGIDREDASILGELDYIVSPAGSIIHPFFGEIRSGASFSPDPGEVEELFFLPVRDLLTLEPETHKIALQVQPPDDFPYHLIPNGENYPFRGGSMEEKFYQLNGRTVWGLTARILMHTLDELRRGGQA</sequence>
<dbReference type="RefSeq" id="WP_105959597.1">
    <property type="nucleotide sequence ID" value="NZ_PVNS01000010.1"/>
</dbReference>
<evidence type="ECO:0000256" key="6">
    <source>
        <dbReference type="ARBA" id="ARBA00023211"/>
    </source>
</evidence>
<evidence type="ECO:0000256" key="1">
    <source>
        <dbReference type="ARBA" id="ARBA00001936"/>
    </source>
</evidence>
<dbReference type="EMBL" id="PVNS01000010">
    <property type="protein sequence ID" value="PRO65040.1"/>
    <property type="molecule type" value="Genomic_DNA"/>
</dbReference>
<comment type="cofactor">
    <cofactor evidence="1">
        <name>Mn(2+)</name>
        <dbReference type="ChEBI" id="CHEBI:29035"/>
    </cofactor>
</comment>
<dbReference type="PANTHER" id="PTHR12992">
    <property type="entry name" value="NUDIX HYDROLASE"/>
    <property type="match status" value="1"/>
</dbReference>
<evidence type="ECO:0000313" key="8">
    <source>
        <dbReference type="EMBL" id="PRO65040.1"/>
    </source>
</evidence>
<evidence type="ECO:0000256" key="5">
    <source>
        <dbReference type="ARBA" id="ARBA00022842"/>
    </source>
</evidence>
<protein>
    <submittedName>
        <fullName evidence="8">CoA pyrophosphatase</fullName>
    </submittedName>
</protein>
<feature type="domain" description="Nudix hydrolase" evidence="7">
    <location>
        <begin position="25"/>
        <end position="157"/>
    </location>
</feature>
<dbReference type="SUPFAM" id="SSF55811">
    <property type="entry name" value="Nudix"/>
    <property type="match status" value="1"/>
</dbReference>
<dbReference type="Pfam" id="PF00293">
    <property type="entry name" value="NUDIX"/>
    <property type="match status" value="1"/>
</dbReference>
<dbReference type="Gene3D" id="3.90.79.10">
    <property type="entry name" value="Nucleoside Triphosphate Pyrophosphohydrolase"/>
    <property type="match status" value="1"/>
</dbReference>
<dbReference type="PROSITE" id="PS51462">
    <property type="entry name" value="NUDIX"/>
    <property type="match status" value="1"/>
</dbReference>
<dbReference type="CDD" id="cd03426">
    <property type="entry name" value="NUDIX_CoAse_Nudt7"/>
    <property type="match status" value="1"/>
</dbReference>
<dbReference type="InterPro" id="IPR000086">
    <property type="entry name" value="NUDIX_hydrolase_dom"/>
</dbReference>
<comment type="caution">
    <text evidence="8">The sequence shown here is derived from an EMBL/GenBank/DDBJ whole genome shotgun (WGS) entry which is preliminary data.</text>
</comment>
<dbReference type="InterPro" id="IPR045121">
    <property type="entry name" value="CoAse"/>
</dbReference>
<dbReference type="PANTHER" id="PTHR12992:SF11">
    <property type="entry name" value="MITOCHONDRIAL COENZYME A DIPHOSPHATASE NUDT8"/>
    <property type="match status" value="1"/>
</dbReference>
<keyword evidence="9" id="KW-1185">Reference proteome</keyword>
<evidence type="ECO:0000259" key="7">
    <source>
        <dbReference type="PROSITE" id="PS51462"/>
    </source>
</evidence>
<dbReference type="AlphaFoldDB" id="A0A2P6MFM0"/>
<evidence type="ECO:0000256" key="4">
    <source>
        <dbReference type="ARBA" id="ARBA00022801"/>
    </source>
</evidence>
<evidence type="ECO:0000256" key="3">
    <source>
        <dbReference type="ARBA" id="ARBA00022723"/>
    </source>
</evidence>
<organism evidence="8 9">
    <name type="scientific">Alkalicoccus urumqiensis</name>
    <name type="common">Bacillus urumqiensis</name>
    <dbReference type="NCBI Taxonomy" id="1548213"/>
    <lineage>
        <taxon>Bacteria</taxon>
        <taxon>Bacillati</taxon>
        <taxon>Bacillota</taxon>
        <taxon>Bacilli</taxon>
        <taxon>Bacillales</taxon>
        <taxon>Bacillaceae</taxon>
        <taxon>Alkalicoccus</taxon>
    </lineage>
</organism>
<dbReference type="Proteomes" id="UP000243650">
    <property type="component" value="Unassembled WGS sequence"/>
</dbReference>
<keyword evidence="4" id="KW-0378">Hydrolase</keyword>
<dbReference type="InterPro" id="IPR015797">
    <property type="entry name" value="NUDIX_hydrolase-like_dom_sf"/>
</dbReference>
<keyword evidence="5" id="KW-0460">Magnesium</keyword>
<name>A0A2P6MFM0_ALKUR</name>
<reference evidence="8 9" key="1">
    <citation type="submission" date="2018-03" db="EMBL/GenBank/DDBJ databases">
        <title>Bacillus urumqiensis sp. nov., a moderately haloalkaliphilic bacterium isolated from a salt lake.</title>
        <authorList>
            <person name="Zhao B."/>
            <person name="Liao Z."/>
        </authorList>
    </citation>
    <scope>NUCLEOTIDE SEQUENCE [LARGE SCALE GENOMIC DNA]</scope>
    <source>
        <strain evidence="8 9">BZ-SZ-XJ18</strain>
    </source>
</reference>
<keyword evidence="6" id="KW-0464">Manganese</keyword>
<evidence type="ECO:0000256" key="2">
    <source>
        <dbReference type="ARBA" id="ARBA00001946"/>
    </source>
</evidence>
<proteinExistence type="predicted"/>
<dbReference type="GO" id="GO:0046872">
    <property type="term" value="F:metal ion binding"/>
    <property type="evidence" value="ECO:0007669"/>
    <property type="project" value="UniProtKB-KW"/>
</dbReference>